<evidence type="ECO:0000256" key="4">
    <source>
        <dbReference type="HAMAP-Rule" id="MF_00839"/>
    </source>
</evidence>
<feature type="domain" description="Sigma 54 modulation/S30EA ribosomal protein C-terminal" evidence="5">
    <location>
        <begin position="128"/>
        <end position="181"/>
    </location>
</feature>
<proteinExistence type="inferred from homology"/>
<name>A0A964T378_9HYPH</name>
<dbReference type="HAMAP" id="MF_00839">
    <property type="entry name" value="HPF"/>
    <property type="match status" value="1"/>
</dbReference>
<dbReference type="InterPro" id="IPR038416">
    <property type="entry name" value="Ribosom_S30AE_C_sf"/>
</dbReference>
<protein>
    <recommendedName>
        <fullName evidence="3 4">Ribosome hibernation promoting factor</fullName>
        <shortName evidence="4">HPF</shortName>
    </recommendedName>
</protein>
<comment type="subunit">
    <text evidence="2">Associates exclusively with 100S ribosomes, which are dimers of 70S ribosomes.</text>
</comment>
<accession>A0A964T378</accession>
<organism evidence="6 7">
    <name type="scientific">Propylenella binzhouense</name>
    <dbReference type="NCBI Taxonomy" id="2555902"/>
    <lineage>
        <taxon>Bacteria</taxon>
        <taxon>Pseudomonadati</taxon>
        <taxon>Pseudomonadota</taxon>
        <taxon>Alphaproteobacteria</taxon>
        <taxon>Hyphomicrobiales</taxon>
        <taxon>Propylenellaceae</taxon>
        <taxon>Propylenella</taxon>
    </lineage>
</organism>
<dbReference type="Proteomes" id="UP000773614">
    <property type="component" value="Unassembled WGS sequence"/>
</dbReference>
<evidence type="ECO:0000313" key="7">
    <source>
        <dbReference type="Proteomes" id="UP000773614"/>
    </source>
</evidence>
<gene>
    <name evidence="6" type="primary">raiA</name>
    <name evidence="4" type="synonym">hpf</name>
    <name evidence="6" type="ORF">E4O86_07935</name>
</gene>
<reference evidence="6" key="1">
    <citation type="submission" date="2019-03" db="EMBL/GenBank/DDBJ databases">
        <title>Afifella sp. nov., isolated from activated sludge.</title>
        <authorList>
            <person name="Li Q."/>
            <person name="Liu Y."/>
        </authorList>
    </citation>
    <scope>NUCLEOTIDE SEQUENCE</scope>
    <source>
        <strain evidence="6">L72</strain>
    </source>
</reference>
<comment type="caution">
    <text evidence="6">The sequence shown here is derived from an EMBL/GenBank/DDBJ whole genome shotgun (WGS) entry which is preliminary data.</text>
</comment>
<keyword evidence="4" id="KW-0963">Cytoplasm</keyword>
<evidence type="ECO:0000259" key="5">
    <source>
        <dbReference type="Pfam" id="PF16321"/>
    </source>
</evidence>
<evidence type="ECO:0000256" key="3">
    <source>
        <dbReference type="ARBA" id="ARBA00041148"/>
    </source>
</evidence>
<evidence type="ECO:0000256" key="2">
    <source>
        <dbReference type="ARBA" id="ARBA00038695"/>
    </source>
</evidence>
<dbReference type="GO" id="GO:0045900">
    <property type="term" value="P:negative regulation of translational elongation"/>
    <property type="evidence" value="ECO:0007669"/>
    <property type="project" value="TreeGrafter"/>
</dbReference>
<sequence length="197" mass="21592">MALKISGKNFDIGQALRSRIETEVRDAVGKYFDGSFSGHVTIGKNSRIFETECALHLDTGIVFEARAEAPDATLSFDQAATRLEKRLRRYKRRLKGHKRAPQEAELSEAATFLLTPPAEEDEVADDYAPAIVAETRTVLRTLSVSAAVLELDRVETPVVVFRNQSHGGINVVYRRPDGHFGWIDPVLVDGVAAAGSG</sequence>
<dbReference type="InterPro" id="IPR036567">
    <property type="entry name" value="RHF-like"/>
</dbReference>
<dbReference type="SUPFAM" id="SSF69754">
    <property type="entry name" value="Ribosome binding protein Y (YfiA homologue)"/>
    <property type="match status" value="1"/>
</dbReference>
<evidence type="ECO:0000313" key="6">
    <source>
        <dbReference type="EMBL" id="MYZ47641.1"/>
    </source>
</evidence>
<dbReference type="Pfam" id="PF16321">
    <property type="entry name" value="Ribosom_S30AE_C"/>
    <property type="match status" value="1"/>
</dbReference>
<evidence type="ECO:0000256" key="1">
    <source>
        <dbReference type="ARBA" id="ARBA00022845"/>
    </source>
</evidence>
<dbReference type="NCBIfam" id="TIGR00741">
    <property type="entry name" value="yfiA"/>
    <property type="match status" value="1"/>
</dbReference>
<comment type="subunit">
    <text evidence="4">Interacts with 100S ribosomes.</text>
</comment>
<dbReference type="InterPro" id="IPR050574">
    <property type="entry name" value="HPF/YfiA_ribosome-assoc"/>
</dbReference>
<dbReference type="EMBL" id="SPKJ01000018">
    <property type="protein sequence ID" value="MYZ47641.1"/>
    <property type="molecule type" value="Genomic_DNA"/>
</dbReference>
<comment type="similarity">
    <text evidence="4">Belongs to the HPF/YfiA ribosome-associated protein family. Long HPF subfamily.</text>
</comment>
<comment type="subcellular location">
    <subcellularLocation>
        <location evidence="4">Cytoplasm</location>
    </subcellularLocation>
</comment>
<keyword evidence="1 4" id="KW-0810">Translation regulation</keyword>
<dbReference type="OrthoDB" id="9794975at2"/>
<comment type="function">
    <text evidence="4">Required for dimerization of active 70S ribosomes into 100S ribosomes in stationary phase; 100S ribosomes are translationally inactive and sometimes present during exponential growth.</text>
</comment>
<dbReference type="PANTHER" id="PTHR33231:SF1">
    <property type="entry name" value="30S RIBOSOMAL PROTEIN"/>
    <property type="match status" value="1"/>
</dbReference>
<dbReference type="GO" id="GO:0043024">
    <property type="term" value="F:ribosomal small subunit binding"/>
    <property type="evidence" value="ECO:0007669"/>
    <property type="project" value="TreeGrafter"/>
</dbReference>
<dbReference type="Gene3D" id="3.30.160.100">
    <property type="entry name" value="Ribosome hibernation promotion factor-like"/>
    <property type="match status" value="1"/>
</dbReference>
<dbReference type="GO" id="GO:0022627">
    <property type="term" value="C:cytosolic small ribosomal subunit"/>
    <property type="evidence" value="ECO:0007669"/>
    <property type="project" value="TreeGrafter"/>
</dbReference>
<dbReference type="InterPro" id="IPR034694">
    <property type="entry name" value="HPF_long/plastid"/>
</dbReference>
<dbReference type="AlphaFoldDB" id="A0A964T378"/>
<dbReference type="InterPro" id="IPR003489">
    <property type="entry name" value="RHF/RaiA"/>
</dbReference>
<dbReference type="PANTHER" id="PTHR33231">
    <property type="entry name" value="30S RIBOSOMAL PROTEIN"/>
    <property type="match status" value="1"/>
</dbReference>
<dbReference type="InterPro" id="IPR032528">
    <property type="entry name" value="Ribosom_S30AE_C"/>
</dbReference>
<keyword evidence="7" id="KW-1185">Reference proteome</keyword>
<dbReference type="Gene3D" id="3.30.505.50">
    <property type="entry name" value="Sigma 54 modulation/S30EA ribosomal protein, C-terminal domain"/>
    <property type="match status" value="1"/>
</dbReference>
<dbReference type="Pfam" id="PF02482">
    <property type="entry name" value="Ribosomal_S30AE"/>
    <property type="match status" value="1"/>
</dbReference>